<name>A0ABW6JKB8_STRCE</name>
<proteinExistence type="predicted"/>
<dbReference type="SUPFAM" id="SSF52833">
    <property type="entry name" value="Thioredoxin-like"/>
    <property type="match status" value="1"/>
</dbReference>
<evidence type="ECO:0000313" key="2">
    <source>
        <dbReference type="Proteomes" id="UP001600650"/>
    </source>
</evidence>
<protein>
    <submittedName>
        <fullName evidence="1">DUF899 domain-containing protein</fullName>
    </submittedName>
</protein>
<dbReference type="InterPro" id="IPR036249">
    <property type="entry name" value="Thioredoxin-like_sf"/>
</dbReference>
<sequence>MSLPEIVTRAEWRAAREELLEKEKAVTRALDALRAERRRLPMVPVDREYLFEGGDGKATLSDLFQGRQQLVVHHFVFDPEWETGCRCCSAFLDQLGHLAHLHARRTTFAAVSRAPFTRILPFKARMGWTVPWYSSHPGDFDADFGVLTAGGDGGTAQRPGVSCFLREGDRVFHTYSAYGRGLEGLGSTTSLLDLTALGRQEPWEEPRGRAHAVGAPVARERLRYHDEYDD</sequence>
<dbReference type="InterPro" id="IPR010296">
    <property type="entry name" value="DUF899_thioredox"/>
</dbReference>
<comment type="caution">
    <text evidence="1">The sequence shown here is derived from an EMBL/GenBank/DDBJ whole genome shotgun (WGS) entry which is preliminary data.</text>
</comment>
<evidence type="ECO:0000313" key="1">
    <source>
        <dbReference type="EMBL" id="MFE7965823.1"/>
    </source>
</evidence>
<dbReference type="Pfam" id="PF05988">
    <property type="entry name" value="DUF899"/>
    <property type="match status" value="1"/>
</dbReference>
<dbReference type="Proteomes" id="UP001600650">
    <property type="component" value="Unassembled WGS sequence"/>
</dbReference>
<dbReference type="EMBL" id="JBHVBU010000071">
    <property type="protein sequence ID" value="MFE7965823.1"/>
    <property type="molecule type" value="Genomic_DNA"/>
</dbReference>
<accession>A0ABW6JKB8</accession>
<organism evidence="1 2">
    <name type="scientific">Streptomyces cellulosae</name>
    <dbReference type="NCBI Taxonomy" id="1968"/>
    <lineage>
        <taxon>Bacteria</taxon>
        <taxon>Bacillati</taxon>
        <taxon>Actinomycetota</taxon>
        <taxon>Actinomycetes</taxon>
        <taxon>Kitasatosporales</taxon>
        <taxon>Streptomycetaceae</taxon>
        <taxon>Streptomyces</taxon>
    </lineage>
</organism>
<reference evidence="1 2" key="1">
    <citation type="submission" date="2024-09" db="EMBL/GenBank/DDBJ databases">
        <title>The Natural Products Discovery Center: Release of the First 8490 Sequenced Strains for Exploring Actinobacteria Biosynthetic Diversity.</title>
        <authorList>
            <person name="Kalkreuter E."/>
            <person name="Kautsar S.A."/>
            <person name="Yang D."/>
            <person name="Bader C.D."/>
            <person name="Teijaro C.N."/>
            <person name="Fluegel L."/>
            <person name="Davis C.M."/>
            <person name="Simpson J.R."/>
            <person name="Lauterbach L."/>
            <person name="Steele A.D."/>
            <person name="Gui C."/>
            <person name="Meng S."/>
            <person name="Li G."/>
            <person name="Viehrig K."/>
            <person name="Ye F."/>
            <person name="Su P."/>
            <person name="Kiefer A.F."/>
            <person name="Nichols A."/>
            <person name="Cepeda A.J."/>
            <person name="Yan W."/>
            <person name="Fan B."/>
            <person name="Jiang Y."/>
            <person name="Adhikari A."/>
            <person name="Zheng C.-J."/>
            <person name="Schuster L."/>
            <person name="Cowan T.M."/>
            <person name="Smanski M.J."/>
            <person name="Chevrette M.G."/>
            <person name="De Carvalho L.P.S."/>
            <person name="Shen B."/>
        </authorList>
    </citation>
    <scope>NUCLEOTIDE SEQUENCE [LARGE SCALE GENOMIC DNA]</scope>
    <source>
        <strain evidence="1 2">NPDC057399</strain>
    </source>
</reference>
<keyword evidence="2" id="KW-1185">Reference proteome</keyword>
<gene>
    <name evidence="1" type="ORF">ACFU0X_22780</name>
</gene>
<dbReference type="RefSeq" id="WP_189899388.1">
    <property type="nucleotide sequence ID" value="NZ_JBHVBU010000071.1"/>
</dbReference>